<feature type="compositionally biased region" description="Polar residues" evidence="1">
    <location>
        <begin position="1178"/>
        <end position="1187"/>
    </location>
</feature>
<feature type="region of interest" description="Disordered" evidence="1">
    <location>
        <begin position="1167"/>
        <end position="1223"/>
    </location>
</feature>
<reference evidence="3 5" key="2">
    <citation type="submission" date="2022-03" db="EMBL/GenBank/DDBJ databases">
        <title>Genome sequencing of Morococcus cerebrosus.</title>
        <authorList>
            <person name="Baek M.-G."/>
            <person name="Yi H."/>
        </authorList>
    </citation>
    <scope>NUCLEOTIDE SEQUENCE [LARGE SCALE GENOMIC DNA]</scope>
    <source>
        <strain evidence="3 5">CIP 81.93</strain>
    </source>
</reference>
<protein>
    <submittedName>
        <fullName evidence="2">Uncharacterized protein</fullName>
    </submittedName>
</protein>
<feature type="region of interest" description="Disordered" evidence="1">
    <location>
        <begin position="891"/>
        <end position="957"/>
    </location>
</feature>
<dbReference type="Proteomes" id="UP000829504">
    <property type="component" value="Chromosome"/>
</dbReference>
<reference evidence="2 4" key="1">
    <citation type="submission" date="2014-12" db="EMBL/GenBank/DDBJ databases">
        <title>Genome sequence of Morococcus cerebrosus.</title>
        <authorList>
            <person name="Shin S.-K."/>
            <person name="Yi H."/>
        </authorList>
    </citation>
    <scope>NUCLEOTIDE SEQUENCE [LARGE SCALE GENOMIC DNA]</scope>
    <source>
        <strain evidence="2 4">CIP 81.93</strain>
    </source>
</reference>
<gene>
    <name evidence="2" type="ORF">MCC93_03090</name>
    <name evidence="3" type="ORF">MON37_11935</name>
</gene>
<evidence type="ECO:0000256" key="1">
    <source>
        <dbReference type="SAM" id="MobiDB-lite"/>
    </source>
</evidence>
<dbReference type="RefSeq" id="WP_039405060.1">
    <property type="nucleotide sequence ID" value="NZ_CP094242.1"/>
</dbReference>
<accession>A0A0C1EKM4</accession>
<organism evidence="2 4">
    <name type="scientific">Morococcus cerebrosus</name>
    <dbReference type="NCBI Taxonomy" id="1056807"/>
    <lineage>
        <taxon>Bacteria</taxon>
        <taxon>Pseudomonadati</taxon>
        <taxon>Pseudomonadota</taxon>
        <taxon>Betaproteobacteria</taxon>
        <taxon>Neisseriales</taxon>
        <taxon>Neisseriaceae</taxon>
        <taxon>Morococcus</taxon>
    </lineage>
</organism>
<evidence type="ECO:0000313" key="2">
    <source>
        <dbReference type="EMBL" id="KIC12769.1"/>
    </source>
</evidence>
<evidence type="ECO:0000313" key="5">
    <source>
        <dbReference type="Proteomes" id="UP000829504"/>
    </source>
</evidence>
<dbReference type="EMBL" id="CP094242">
    <property type="protein sequence ID" value="UNV87324.1"/>
    <property type="molecule type" value="Genomic_DNA"/>
</dbReference>
<keyword evidence="5" id="KW-1185">Reference proteome</keyword>
<evidence type="ECO:0000313" key="4">
    <source>
        <dbReference type="Proteomes" id="UP000031390"/>
    </source>
</evidence>
<evidence type="ECO:0000313" key="3">
    <source>
        <dbReference type="EMBL" id="UNV87324.1"/>
    </source>
</evidence>
<dbReference type="Proteomes" id="UP000031390">
    <property type="component" value="Unassembled WGS sequence"/>
</dbReference>
<name>A0A0C1EKM4_9NEIS</name>
<feature type="compositionally biased region" description="Pro residues" evidence="1">
    <location>
        <begin position="924"/>
        <end position="940"/>
    </location>
</feature>
<dbReference type="EMBL" id="JUFZ01000013">
    <property type="protein sequence ID" value="KIC12769.1"/>
    <property type="molecule type" value="Genomic_DNA"/>
</dbReference>
<sequence length="1521" mass="163651">MTKSNLDLAVIEITRTVDEAKKLAETGPTVNEEGHLLFNGKKLATLIMPSTLSANVAQALGSDETASRLYQEQSEFETQQVNANTRIALENGVYYIEDALPADLKNKVRTRWYETNERPEEALKIVQLIQAFLDKLPSNVYISSRGGVFPTTKNKGYAPDFYGADNRTVSRGVKLNGQPHTITMTLHGGQSCLSLRRFMFNTIDFSKAWFIAEEMGQDVFHLCDWSEGNRIIHGGNIRTRAYLKYGYVRGADLDKMLFRPIDGWTKERPHIGTGLGEKGAFEGGLNSTTYPIVDNACFLNNSLITEHITQFPGFNKDKIFDLIRSESGERYLSAGGYFDENGESAFPQPDGTTSRSWGNWRGCQAGSRGYGWRIFGTKNTRVEYFDVRGFNGGAVVCGLYGTPKGEDIGARDSVKAYENGIVAVNTKISGGYFTHNYICGVEAIRVSGYELCGIYAPDSVVGHPDAHLEHTRGIGGGTSLDPGYQQCTSRYLPMDNLYIHDNVFGLGMRKVMDIHVGNNVKIVNNSGRAMYYGISTVIEEIFAGQLIDHTKPNTSKDTADPNSFYYQDCNIEVRGNVIVSGLFGLHPVNGAKGVKTRKDEGKWFLRCHQVWEGNIVYAPRGMLCNFGHNHFVVKNNMFTFALPFGIFYGLHQISQIRVTNGGSGYTSPPKVVITGGGAEAFDGAGRAKIKDGKVIDIIVERMGSRYTEPPTVTLVGGGGSGATAEAYVNTFTYGMQIGAEGNYGTMLGSNITGNYVQNSPDGNFIRQFVIGNLRGSIFACNFADVTPYSSVSRAKKPFGDPYVSNSIKYRDGIGSLGFYGGALETCEVWGNFVFDQLTDKLEIWTGDNAKGSVHTKYLPTGHQDVLNAVKFKALEMQLAALQEEVANMKLKATTTPSPAQPQPPQNADSGSGQDGAATAQPTTPVAPAPTTPAPVTPANPPANSDQAQSQPAAKPETSIKFTFDGVETTATEAVSSNDTAKLKTLNNSIKSGEPEGWVGAFGEVDGHKVMFASAAGTDKGVRYIESDGIASDGSSDSAIIVPIKVSSVASNGGSFAAVVLNGRNIVNSGLLVTDADGGFKLRPVDGTTVNGQPISAGKIYEYDKWHVAVITIKSGEDRRFDKVRFGLNHAGNSGRSVTIGAGIEFVQGDISKAADKAAALIAKYSNDAPVTPSPATPPQSDSGSQGNPPASSGTSQGGASAAQPTTPAPATSATNSDGATQSQPAANRFANLKRSISFFGDSTNARIGDHAIKVAKDDNIPVINNAQGGSLASYALMSMDGSPVDVKFNVDTIPAKGQNVFVEGELVYGENVTPFSLHSTVVMIGDGIEASIVGQTANVKIFPRDNQSHSVVVGDKYPVRLKNSGGVDGICVLATGKNDVNGANWGNWQAALERVKGYIQKCIALVQPKDAPRYIVLPIWADNKAGWAKEEHPYRHQLKDELNKWIRTTYGENVYDIESYMLSEQIWADTGITPNEADKQAQKDGIMPLSLSYDGGAHFLPAVEAVIAGKIIAKAKELHYL</sequence>
<feature type="compositionally biased region" description="Low complexity" evidence="1">
    <location>
        <begin position="1188"/>
        <end position="1216"/>
    </location>
</feature>
<proteinExistence type="predicted"/>